<feature type="compositionally biased region" description="Basic and acidic residues" evidence="1">
    <location>
        <begin position="50"/>
        <end position="69"/>
    </location>
</feature>
<protein>
    <submittedName>
        <fullName evidence="2">Uncharacterized protein</fullName>
    </submittedName>
</protein>
<dbReference type="KEGG" id="noa:BKM31_32630"/>
<dbReference type="EMBL" id="CP017717">
    <property type="protein sequence ID" value="AQZ65575.1"/>
    <property type="molecule type" value="Genomic_DNA"/>
</dbReference>
<feature type="compositionally biased region" description="Basic and acidic residues" evidence="1">
    <location>
        <begin position="24"/>
        <end position="41"/>
    </location>
</feature>
<evidence type="ECO:0000313" key="3">
    <source>
        <dbReference type="Proteomes" id="UP000190797"/>
    </source>
</evidence>
<evidence type="ECO:0000256" key="1">
    <source>
        <dbReference type="SAM" id="MobiDB-lite"/>
    </source>
</evidence>
<organism evidence="2 3">
    <name type="scientific">[Actinomadura] parvosata subsp. kistnae</name>
    <dbReference type="NCBI Taxonomy" id="1909395"/>
    <lineage>
        <taxon>Bacteria</taxon>
        <taxon>Bacillati</taxon>
        <taxon>Actinomycetota</taxon>
        <taxon>Actinomycetes</taxon>
        <taxon>Streptosporangiales</taxon>
        <taxon>Streptosporangiaceae</taxon>
        <taxon>Nonomuraea</taxon>
    </lineage>
</organism>
<proteinExistence type="predicted"/>
<dbReference type="Proteomes" id="UP000190797">
    <property type="component" value="Chromosome"/>
</dbReference>
<gene>
    <name evidence="2" type="ORF">BKM31_32630</name>
</gene>
<keyword evidence="3" id="KW-1185">Reference proteome</keyword>
<dbReference type="AlphaFoldDB" id="A0A1V0A5U7"/>
<evidence type="ECO:0000313" key="2">
    <source>
        <dbReference type="EMBL" id="AQZ65575.1"/>
    </source>
</evidence>
<accession>A0A1V0A5U7</accession>
<feature type="region of interest" description="Disordered" evidence="1">
    <location>
        <begin position="24"/>
        <end position="81"/>
    </location>
</feature>
<reference evidence="3" key="1">
    <citation type="journal article" date="2017" name="Med. Chem. Commun.">
        <title>Nonomuraea sp. ATCC 55076 harbours the largest actinomycete chromosome to date and the kistamicin biosynthetic gene cluster.</title>
        <authorList>
            <person name="Nazari B."/>
            <person name="Forneris C.C."/>
            <person name="Gibson M.I."/>
            <person name="Moon K."/>
            <person name="Schramma K.R."/>
            <person name="Seyedsayamdost M.R."/>
        </authorList>
    </citation>
    <scope>NUCLEOTIDE SEQUENCE [LARGE SCALE GENOMIC DNA]</scope>
    <source>
        <strain evidence="3">ATCC 55076</strain>
    </source>
</reference>
<sequence>MHVQLADRCRQQTGERRLVRLLTRREDRTRPLRRDDADRPHGHVGRVHQGRVEQDFAQPRRHDPATLERHRGRRAAEQIGG</sequence>
<name>A0A1V0A5U7_9ACTN</name>